<keyword evidence="2" id="KW-1133">Transmembrane helix</keyword>
<keyword evidence="2" id="KW-0812">Transmembrane</keyword>
<dbReference type="PANTHER" id="PTHR12452">
    <property type="entry name" value="42-9-9 PROTEIN-RELATED"/>
    <property type="match status" value="1"/>
</dbReference>
<name>A0A1V9YX38_ACHHY</name>
<dbReference type="STRING" id="1202772.A0A1V9YX38"/>
<evidence type="ECO:0000313" key="4">
    <source>
        <dbReference type="EMBL" id="OQR90316.1"/>
    </source>
</evidence>
<dbReference type="GO" id="GO:0005829">
    <property type="term" value="C:cytosol"/>
    <property type="evidence" value="ECO:0007669"/>
    <property type="project" value="TreeGrafter"/>
</dbReference>
<dbReference type="EMBL" id="JNBR01000639">
    <property type="protein sequence ID" value="OQR90316.1"/>
    <property type="molecule type" value="Genomic_DNA"/>
</dbReference>
<comment type="similarity">
    <text evidence="1">Belongs to the thioredoxin family.</text>
</comment>
<protein>
    <recommendedName>
        <fullName evidence="3">Thioredoxin domain-containing protein</fullName>
    </recommendedName>
</protein>
<sequence>MKPPSVIAALQIFLVVMLVASLSLVGRFATALTRMSRVTTALHVEKAHLRGRVFAGSTDGALQVNGFDAAEAFLNTVDIDDGPFFVHVTSARNVSEPEWCELCGLAKDKVAIAFETAPPTARLLHVLVSEEGWESRRYSLRSDSQLNVDELPAILRYDGSMHTSLLLSEGFVSDPVLLRAVFQTSPAPRRRVLDITTVQALERAIEAASIQPLFTYFVSGRNPQDGRLWCRYCDRSDIPIVTYYNEYAPVNATLLRVIVADSYADWQNPTNPFARQQVVPVSGLPMLARLDATATGIQVHEYVQFFEERESLRAFFVGS</sequence>
<dbReference type="OrthoDB" id="78947at2759"/>
<dbReference type="InterPro" id="IPR010357">
    <property type="entry name" value="TXNDC17_dom"/>
</dbReference>
<feature type="domain" description="Thioredoxin" evidence="3">
    <location>
        <begin position="64"/>
        <end position="182"/>
    </location>
</feature>
<keyword evidence="5" id="KW-1185">Reference proteome</keyword>
<feature type="domain" description="Thioredoxin" evidence="3">
    <location>
        <begin position="206"/>
        <end position="293"/>
    </location>
</feature>
<proteinExistence type="inferred from homology"/>
<comment type="caution">
    <text evidence="4">The sequence shown here is derived from an EMBL/GenBank/DDBJ whole genome shotgun (WGS) entry which is preliminary data.</text>
</comment>
<dbReference type="InterPro" id="IPR045108">
    <property type="entry name" value="TXNDC17-like"/>
</dbReference>
<accession>A0A1V9YX38</accession>
<reference evidence="4 5" key="1">
    <citation type="journal article" date="2014" name="Genome Biol. Evol.">
        <title>The secreted proteins of Achlya hypogyna and Thraustotheca clavata identify the ancestral oomycete secretome and reveal gene acquisitions by horizontal gene transfer.</title>
        <authorList>
            <person name="Misner I."/>
            <person name="Blouin N."/>
            <person name="Leonard G."/>
            <person name="Richards T.A."/>
            <person name="Lane C.E."/>
        </authorList>
    </citation>
    <scope>NUCLEOTIDE SEQUENCE [LARGE SCALE GENOMIC DNA]</scope>
    <source>
        <strain evidence="4 5">ATCC 48635</strain>
    </source>
</reference>
<organism evidence="4 5">
    <name type="scientific">Achlya hypogyna</name>
    <name type="common">Oomycete</name>
    <name type="synonym">Protoachlya hypogyna</name>
    <dbReference type="NCBI Taxonomy" id="1202772"/>
    <lineage>
        <taxon>Eukaryota</taxon>
        <taxon>Sar</taxon>
        <taxon>Stramenopiles</taxon>
        <taxon>Oomycota</taxon>
        <taxon>Saprolegniomycetes</taxon>
        <taxon>Saprolegniales</taxon>
        <taxon>Achlyaceae</taxon>
        <taxon>Achlya</taxon>
    </lineage>
</organism>
<gene>
    <name evidence="4" type="ORF">ACHHYP_05630</name>
</gene>
<dbReference type="PANTHER" id="PTHR12452:SF0">
    <property type="entry name" value="THIOREDOXIN DOMAIN-CONTAINING PROTEIN 17"/>
    <property type="match status" value="1"/>
</dbReference>
<keyword evidence="2" id="KW-0472">Membrane</keyword>
<dbReference type="Gene3D" id="3.40.30.10">
    <property type="entry name" value="Glutaredoxin"/>
    <property type="match status" value="2"/>
</dbReference>
<dbReference type="Pfam" id="PF06110">
    <property type="entry name" value="TXD17-like_Trx"/>
    <property type="match status" value="2"/>
</dbReference>
<evidence type="ECO:0000313" key="5">
    <source>
        <dbReference type="Proteomes" id="UP000243579"/>
    </source>
</evidence>
<dbReference type="GO" id="GO:0047134">
    <property type="term" value="F:protein-disulfide reductase [NAD(P)H] activity"/>
    <property type="evidence" value="ECO:0007669"/>
    <property type="project" value="InterPro"/>
</dbReference>
<evidence type="ECO:0000259" key="3">
    <source>
        <dbReference type="Pfam" id="PF06110"/>
    </source>
</evidence>
<dbReference type="AlphaFoldDB" id="A0A1V9YX38"/>
<feature type="transmembrane region" description="Helical" evidence="2">
    <location>
        <begin position="6"/>
        <end position="29"/>
    </location>
</feature>
<evidence type="ECO:0000256" key="1">
    <source>
        <dbReference type="ARBA" id="ARBA00008987"/>
    </source>
</evidence>
<evidence type="ECO:0000256" key="2">
    <source>
        <dbReference type="SAM" id="Phobius"/>
    </source>
</evidence>
<dbReference type="Proteomes" id="UP000243579">
    <property type="component" value="Unassembled WGS sequence"/>
</dbReference>